<dbReference type="KEGG" id="ngg:RG540_CH39000"/>
<keyword evidence="5 7" id="KW-1133">Transmembrane helix</keyword>
<feature type="transmembrane region" description="Helical" evidence="7">
    <location>
        <begin position="100"/>
        <end position="121"/>
    </location>
</feature>
<name>A0A068SWA9_NEOGA</name>
<dbReference type="PANTHER" id="PTHR43163">
    <property type="entry name" value="DIPEPTIDE TRANSPORT SYSTEM PERMEASE PROTEIN DPPB-RELATED"/>
    <property type="match status" value="1"/>
</dbReference>
<evidence type="ECO:0000256" key="1">
    <source>
        <dbReference type="ARBA" id="ARBA00004651"/>
    </source>
</evidence>
<dbReference type="GeneID" id="24259052"/>
<organism evidence="9 10">
    <name type="scientific">Neorhizobium galegae bv. orientalis str. HAMBI 540</name>
    <dbReference type="NCBI Taxonomy" id="1028800"/>
    <lineage>
        <taxon>Bacteria</taxon>
        <taxon>Pseudomonadati</taxon>
        <taxon>Pseudomonadota</taxon>
        <taxon>Alphaproteobacteria</taxon>
        <taxon>Hyphomicrobiales</taxon>
        <taxon>Rhizobiaceae</taxon>
        <taxon>Rhizobium/Agrobacterium group</taxon>
        <taxon>Neorhizobium</taxon>
    </lineage>
</organism>
<keyword evidence="10" id="KW-1185">Reference proteome</keyword>
<evidence type="ECO:0000256" key="4">
    <source>
        <dbReference type="ARBA" id="ARBA00022692"/>
    </source>
</evidence>
<comment type="similarity">
    <text evidence="7">Belongs to the binding-protein-dependent transport system permease family.</text>
</comment>
<dbReference type="SUPFAM" id="SSF161098">
    <property type="entry name" value="MetI-like"/>
    <property type="match status" value="1"/>
</dbReference>
<dbReference type="RefSeq" id="WP_038591269.1">
    <property type="nucleotide sequence ID" value="NZ_HG938353.1"/>
</dbReference>
<evidence type="ECO:0000256" key="6">
    <source>
        <dbReference type="ARBA" id="ARBA00023136"/>
    </source>
</evidence>
<gene>
    <name evidence="9" type="ORF">RG540_CH39000</name>
</gene>
<dbReference type="Proteomes" id="UP000028181">
    <property type="component" value="Chromosome I"/>
</dbReference>
<feature type="domain" description="ABC transmembrane type-1" evidence="8">
    <location>
        <begin position="94"/>
        <end position="311"/>
    </location>
</feature>
<keyword evidence="4 7" id="KW-0812">Transmembrane</keyword>
<keyword evidence="6 7" id="KW-0472">Membrane</keyword>
<dbReference type="eggNOG" id="COG0601">
    <property type="taxonomic scope" value="Bacteria"/>
</dbReference>
<dbReference type="PROSITE" id="PS50928">
    <property type="entry name" value="ABC_TM1"/>
    <property type="match status" value="1"/>
</dbReference>
<feature type="transmembrane region" description="Helical" evidence="7">
    <location>
        <begin position="289"/>
        <end position="314"/>
    </location>
</feature>
<dbReference type="HOGENOM" id="CLU_036879_0_3_5"/>
<evidence type="ECO:0000313" key="10">
    <source>
        <dbReference type="Proteomes" id="UP000028181"/>
    </source>
</evidence>
<dbReference type="InterPro" id="IPR035906">
    <property type="entry name" value="MetI-like_sf"/>
</dbReference>
<dbReference type="GO" id="GO:0005886">
    <property type="term" value="C:plasma membrane"/>
    <property type="evidence" value="ECO:0007669"/>
    <property type="project" value="UniProtKB-SubCell"/>
</dbReference>
<sequence>MLNYAASRIVQTIIVLLVISFIAFLLVANIGDPLAALLSADATVNERLELIAKLGLDQPLWTRFLHFIGNMLQGDFGFSYRTQDPVANLIAERLPATVELAFVSLLITIVVGVPAGIYCGVNPNSLFGRFIMLISTAGITLPNFVVGILLIAVFSVQLGLLPSFGRGTVVDLGFWKTGLLTVSGWRAILLPAATLSTFQVAFIIRMLRTQLMEVGQSEHIRFARARGLSEARIWYVYAIKNTLLPVITMLGLQLGNIIAFSVVTENVFAWPGLGSLFLQSIQGADIPVIAIYLIFVGLVFMVINLVVELLYPLIDARVLRRQS</sequence>
<dbReference type="Pfam" id="PF19300">
    <property type="entry name" value="BPD_transp_1_N"/>
    <property type="match status" value="1"/>
</dbReference>
<evidence type="ECO:0000256" key="3">
    <source>
        <dbReference type="ARBA" id="ARBA00022475"/>
    </source>
</evidence>
<protein>
    <submittedName>
        <fullName evidence="9">Binding-protein-dependent transport system inner membrane component family protein 67</fullName>
    </submittedName>
</protein>
<proteinExistence type="inferred from homology"/>
<dbReference type="EMBL" id="HG938353">
    <property type="protein sequence ID" value="CDN50056.1"/>
    <property type="molecule type" value="Genomic_DNA"/>
</dbReference>
<reference evidence="10" key="1">
    <citation type="journal article" date="2014" name="BMC Genomics">
        <title>Genome sequencing of two Neorhizobium galegae strains reveals a noeT gene responsible for the unusual acetylation of the nodulation factors.</title>
        <authorList>
            <person name="Osterman J."/>
            <person name="Marsh J."/>
            <person name="Laine P.K."/>
            <person name="Zeng Z."/>
            <person name="Alatalo E."/>
            <person name="Sullivan J.T."/>
            <person name="Young J.P."/>
            <person name="Thomas-Oates J."/>
            <person name="Paulin L."/>
            <person name="Lindstrom K."/>
        </authorList>
    </citation>
    <scope>NUCLEOTIDE SEQUENCE [LARGE SCALE GENOMIC DNA]</scope>
    <source>
        <strain evidence="10">HAMBI 540</strain>
    </source>
</reference>
<dbReference type="AlphaFoldDB" id="A0A068SWA9"/>
<comment type="subcellular location">
    <subcellularLocation>
        <location evidence="1 7">Cell membrane</location>
        <topology evidence="1 7">Multi-pass membrane protein</topology>
    </subcellularLocation>
</comment>
<dbReference type="InterPro" id="IPR045621">
    <property type="entry name" value="BPD_transp_1_N"/>
</dbReference>
<dbReference type="PATRIC" id="fig|1028800.3.peg.3963"/>
<dbReference type="CDD" id="cd06261">
    <property type="entry name" value="TM_PBP2"/>
    <property type="match status" value="1"/>
</dbReference>
<dbReference type="Gene3D" id="1.10.3720.10">
    <property type="entry name" value="MetI-like"/>
    <property type="match status" value="1"/>
</dbReference>
<dbReference type="InterPro" id="IPR000515">
    <property type="entry name" value="MetI-like"/>
</dbReference>
<keyword evidence="2 7" id="KW-0813">Transport</keyword>
<evidence type="ECO:0000256" key="2">
    <source>
        <dbReference type="ARBA" id="ARBA00022448"/>
    </source>
</evidence>
<feature type="transmembrane region" description="Helical" evidence="7">
    <location>
        <begin position="184"/>
        <end position="204"/>
    </location>
</feature>
<feature type="transmembrane region" description="Helical" evidence="7">
    <location>
        <begin position="12"/>
        <end position="31"/>
    </location>
</feature>
<evidence type="ECO:0000259" key="8">
    <source>
        <dbReference type="PROSITE" id="PS50928"/>
    </source>
</evidence>
<dbReference type="PANTHER" id="PTHR43163:SF2">
    <property type="entry name" value="ABC TRANSPORTER PERMEASE PROTEIN"/>
    <property type="match status" value="1"/>
</dbReference>
<evidence type="ECO:0000313" key="9">
    <source>
        <dbReference type="EMBL" id="CDN50056.1"/>
    </source>
</evidence>
<feature type="transmembrane region" description="Helical" evidence="7">
    <location>
        <begin position="242"/>
        <end position="269"/>
    </location>
</feature>
<dbReference type="Pfam" id="PF00528">
    <property type="entry name" value="BPD_transp_1"/>
    <property type="match status" value="1"/>
</dbReference>
<accession>A0A068SWA9</accession>
<evidence type="ECO:0000256" key="5">
    <source>
        <dbReference type="ARBA" id="ARBA00022989"/>
    </source>
</evidence>
<evidence type="ECO:0000256" key="7">
    <source>
        <dbReference type="RuleBase" id="RU363032"/>
    </source>
</evidence>
<dbReference type="GO" id="GO:0055085">
    <property type="term" value="P:transmembrane transport"/>
    <property type="evidence" value="ECO:0007669"/>
    <property type="project" value="InterPro"/>
</dbReference>
<feature type="transmembrane region" description="Helical" evidence="7">
    <location>
        <begin position="141"/>
        <end position="164"/>
    </location>
</feature>
<keyword evidence="3" id="KW-1003">Cell membrane</keyword>
<dbReference type="OrthoDB" id="9807402at2"/>